<dbReference type="GO" id="GO:0000076">
    <property type="term" value="P:DNA replication checkpoint signaling"/>
    <property type="evidence" value="ECO:0007669"/>
    <property type="project" value="UniProtKB-UniRule"/>
</dbReference>
<keyword evidence="6" id="KW-0479">Metal-binding</keyword>
<dbReference type="GO" id="GO:0006974">
    <property type="term" value="P:DNA damage response"/>
    <property type="evidence" value="ECO:0007669"/>
    <property type="project" value="UniProtKB-KW"/>
</dbReference>
<dbReference type="Pfam" id="PF00098">
    <property type="entry name" value="zf-CCHC"/>
    <property type="match status" value="1"/>
</dbReference>
<keyword evidence="4 7" id="KW-0539">Nucleus</keyword>
<keyword evidence="6" id="KW-0862">Zinc</keyword>
<evidence type="ECO:0000256" key="1">
    <source>
        <dbReference type="ARBA" id="ARBA00004123"/>
    </source>
</evidence>
<comment type="function">
    <text evidence="7">Plays an important role in the control of DNA replication and the maintenance of replication fork stability.</text>
</comment>
<keyword evidence="6" id="KW-0863">Zinc-finger</keyword>
<feature type="domain" description="CCHC-type" evidence="9">
    <location>
        <begin position="12"/>
        <end position="27"/>
    </location>
</feature>
<evidence type="ECO:0000256" key="3">
    <source>
        <dbReference type="ARBA" id="ARBA00022763"/>
    </source>
</evidence>
<dbReference type="Pfam" id="PF07962">
    <property type="entry name" value="Swi3"/>
    <property type="match status" value="1"/>
</dbReference>
<evidence type="ECO:0000256" key="5">
    <source>
        <dbReference type="ARBA" id="ARBA00023306"/>
    </source>
</evidence>
<reference evidence="10 11" key="1">
    <citation type="journal article" date="2020" name="IScience">
        <title>Genome Sequencing of the Endangered Kingdonia uniflora (Circaeasteraceae, Ranunculales) Reveals Potential Mechanisms of Evolutionary Specialization.</title>
        <authorList>
            <person name="Sun Y."/>
            <person name="Deng T."/>
            <person name="Zhang A."/>
            <person name="Moore M.J."/>
            <person name="Landis J.B."/>
            <person name="Lin N."/>
            <person name="Zhang H."/>
            <person name="Zhang X."/>
            <person name="Huang J."/>
            <person name="Zhang X."/>
            <person name="Sun H."/>
            <person name="Wang H."/>
        </authorList>
    </citation>
    <scope>NUCLEOTIDE SEQUENCE [LARGE SCALE GENOMIC DNA]</scope>
    <source>
        <strain evidence="10">TB1705</strain>
        <tissue evidence="10">Leaf</tissue>
    </source>
</reference>
<evidence type="ECO:0000256" key="6">
    <source>
        <dbReference type="PROSITE-ProRule" id="PRU00047"/>
    </source>
</evidence>
<sequence>MEKKSGATPTGCYKCGLPGHWARDCTSSGGVAPNSNSDPNPNPNPNSNSSFPPFKTTNYNASSSKPSFPEKPVAEKVKKPPKRKPKLTPQLLLSDDGVGFVLRHFPQAFNFKGRGHEVSDLGNLIDLYKDWHSHILPYYSFDQFVHKVEQVGATRHVRTCIRDLRERVANGGDPSKLHEPPVEHDVPDSEPVVEELHDFDDLTGNIGGPPSNSPDTNDMEEEMATEICMQATEEPNPSLQSQATDVQVIPDHNSVDGSTNQIPENGASGISITQVLTEEQKARKEANLRKALEKRAATVHARSLQAASISPE</sequence>
<keyword evidence="5 7" id="KW-0131">Cell cycle</keyword>
<feature type="compositionally biased region" description="Polar residues" evidence="8">
    <location>
        <begin position="55"/>
        <end position="66"/>
    </location>
</feature>
<dbReference type="Gene3D" id="4.10.60.10">
    <property type="entry name" value="Zinc finger, CCHC-type"/>
    <property type="match status" value="1"/>
</dbReference>
<accession>A0A7J7N0M6</accession>
<evidence type="ECO:0000256" key="7">
    <source>
        <dbReference type="RuleBase" id="RU366049"/>
    </source>
</evidence>
<dbReference type="AlphaFoldDB" id="A0A7J7N0M6"/>
<dbReference type="InterPro" id="IPR036875">
    <property type="entry name" value="Znf_CCHC_sf"/>
</dbReference>
<keyword evidence="11" id="KW-1185">Reference proteome</keyword>
<dbReference type="OrthoDB" id="437078at2759"/>
<dbReference type="InterPro" id="IPR012923">
    <property type="entry name" value="Csm3"/>
</dbReference>
<dbReference type="SMART" id="SM00343">
    <property type="entry name" value="ZnF_C2HC"/>
    <property type="match status" value="1"/>
</dbReference>
<feature type="compositionally biased region" description="Low complexity" evidence="8">
    <location>
        <begin position="33"/>
        <end position="53"/>
    </location>
</feature>
<dbReference type="GO" id="GO:0031298">
    <property type="term" value="C:replication fork protection complex"/>
    <property type="evidence" value="ECO:0007669"/>
    <property type="project" value="TreeGrafter"/>
</dbReference>
<dbReference type="PANTHER" id="PTHR13220:SF11">
    <property type="entry name" value="TIMELESS-INTERACTING PROTEIN"/>
    <property type="match status" value="1"/>
</dbReference>
<feature type="region of interest" description="Disordered" evidence="8">
    <location>
        <begin position="24"/>
        <end position="90"/>
    </location>
</feature>
<dbReference type="PANTHER" id="PTHR13220">
    <property type="entry name" value="TIMELESS INTERACTING-RELATED"/>
    <property type="match status" value="1"/>
</dbReference>
<dbReference type="GO" id="GO:0043111">
    <property type="term" value="P:replication fork arrest"/>
    <property type="evidence" value="ECO:0007669"/>
    <property type="project" value="TreeGrafter"/>
</dbReference>
<proteinExistence type="inferred from homology"/>
<dbReference type="InterPro" id="IPR001878">
    <property type="entry name" value="Znf_CCHC"/>
</dbReference>
<evidence type="ECO:0000256" key="2">
    <source>
        <dbReference type="ARBA" id="ARBA00006075"/>
    </source>
</evidence>
<comment type="similarity">
    <text evidence="2 7">Belongs to the CSM3 family.</text>
</comment>
<keyword evidence="3 7" id="KW-0227">DNA damage</keyword>
<dbReference type="GO" id="GO:0008270">
    <property type="term" value="F:zinc ion binding"/>
    <property type="evidence" value="ECO:0007669"/>
    <property type="project" value="UniProtKB-KW"/>
</dbReference>
<organism evidence="10 11">
    <name type="scientific">Kingdonia uniflora</name>
    <dbReference type="NCBI Taxonomy" id="39325"/>
    <lineage>
        <taxon>Eukaryota</taxon>
        <taxon>Viridiplantae</taxon>
        <taxon>Streptophyta</taxon>
        <taxon>Embryophyta</taxon>
        <taxon>Tracheophyta</taxon>
        <taxon>Spermatophyta</taxon>
        <taxon>Magnoliopsida</taxon>
        <taxon>Ranunculales</taxon>
        <taxon>Circaeasteraceae</taxon>
        <taxon>Kingdonia</taxon>
    </lineage>
</organism>
<protein>
    <recommendedName>
        <fullName evidence="9">CCHC-type domain-containing protein</fullName>
    </recommendedName>
</protein>
<evidence type="ECO:0000256" key="4">
    <source>
        <dbReference type="ARBA" id="ARBA00023242"/>
    </source>
</evidence>
<evidence type="ECO:0000313" key="10">
    <source>
        <dbReference type="EMBL" id="KAF6160735.1"/>
    </source>
</evidence>
<dbReference type="PROSITE" id="PS50158">
    <property type="entry name" value="ZF_CCHC"/>
    <property type="match status" value="1"/>
</dbReference>
<name>A0A7J7N0M6_9MAGN</name>
<comment type="caution">
    <text evidence="10">The sequence shown here is derived from an EMBL/GenBank/DDBJ whole genome shotgun (WGS) entry which is preliminary data.</text>
</comment>
<dbReference type="GO" id="GO:0031297">
    <property type="term" value="P:replication fork processing"/>
    <property type="evidence" value="ECO:0007669"/>
    <property type="project" value="UniProtKB-UniRule"/>
</dbReference>
<comment type="subcellular location">
    <subcellularLocation>
        <location evidence="1 7">Nucleus</location>
    </subcellularLocation>
</comment>
<dbReference type="GO" id="GO:0003677">
    <property type="term" value="F:DNA binding"/>
    <property type="evidence" value="ECO:0007669"/>
    <property type="project" value="TreeGrafter"/>
</dbReference>
<dbReference type="Proteomes" id="UP000541444">
    <property type="component" value="Unassembled WGS sequence"/>
</dbReference>
<evidence type="ECO:0000256" key="8">
    <source>
        <dbReference type="SAM" id="MobiDB-lite"/>
    </source>
</evidence>
<evidence type="ECO:0000313" key="11">
    <source>
        <dbReference type="Proteomes" id="UP000541444"/>
    </source>
</evidence>
<evidence type="ECO:0000259" key="9">
    <source>
        <dbReference type="PROSITE" id="PS50158"/>
    </source>
</evidence>
<dbReference type="EMBL" id="JACGCM010001155">
    <property type="protein sequence ID" value="KAF6160735.1"/>
    <property type="molecule type" value="Genomic_DNA"/>
</dbReference>
<dbReference type="InterPro" id="IPR040038">
    <property type="entry name" value="TIPIN/Csm3/Swi3"/>
</dbReference>
<gene>
    <name evidence="10" type="ORF">GIB67_035936</name>
</gene>
<dbReference type="SUPFAM" id="SSF57756">
    <property type="entry name" value="Retrovirus zinc finger-like domains"/>
    <property type="match status" value="1"/>
</dbReference>